<dbReference type="Proteomes" id="UP000580250">
    <property type="component" value="Unassembled WGS sequence"/>
</dbReference>
<keyword evidence="1" id="KW-1133">Transmembrane helix</keyword>
<protein>
    <submittedName>
        <fullName evidence="2">Uncharacterized protein</fullName>
    </submittedName>
</protein>
<keyword evidence="1" id="KW-0812">Transmembrane</keyword>
<evidence type="ECO:0000313" key="3">
    <source>
        <dbReference type="Proteomes" id="UP000580250"/>
    </source>
</evidence>
<keyword evidence="1" id="KW-0472">Membrane</keyword>
<sequence length="59" mass="6899">MVSFQVVTERICGSCSIQFYLIIIITFCLSAFINVVFKCVIWFLFAFRGHLVIYKINEN</sequence>
<feature type="transmembrane region" description="Helical" evidence="1">
    <location>
        <begin position="20"/>
        <end position="45"/>
    </location>
</feature>
<evidence type="ECO:0000313" key="2">
    <source>
        <dbReference type="EMBL" id="CAD2194267.1"/>
    </source>
</evidence>
<accession>A0A6V7X5K1</accession>
<proteinExistence type="predicted"/>
<gene>
    <name evidence="2" type="ORF">MENT_LOCUS47272</name>
</gene>
<dbReference type="AlphaFoldDB" id="A0A6V7X5K1"/>
<evidence type="ECO:0000256" key="1">
    <source>
        <dbReference type="SAM" id="Phobius"/>
    </source>
</evidence>
<comment type="caution">
    <text evidence="2">The sequence shown here is derived from an EMBL/GenBank/DDBJ whole genome shotgun (WGS) entry which is preliminary data.</text>
</comment>
<name>A0A6V7X5K1_MELEN</name>
<dbReference type="EMBL" id="CAJEWN010001098">
    <property type="protein sequence ID" value="CAD2194267.1"/>
    <property type="molecule type" value="Genomic_DNA"/>
</dbReference>
<organism evidence="2 3">
    <name type="scientific">Meloidogyne enterolobii</name>
    <name type="common">Root-knot nematode worm</name>
    <name type="synonym">Meloidogyne mayaguensis</name>
    <dbReference type="NCBI Taxonomy" id="390850"/>
    <lineage>
        <taxon>Eukaryota</taxon>
        <taxon>Metazoa</taxon>
        <taxon>Ecdysozoa</taxon>
        <taxon>Nematoda</taxon>
        <taxon>Chromadorea</taxon>
        <taxon>Rhabditida</taxon>
        <taxon>Tylenchina</taxon>
        <taxon>Tylenchomorpha</taxon>
        <taxon>Tylenchoidea</taxon>
        <taxon>Meloidogynidae</taxon>
        <taxon>Meloidogyninae</taxon>
        <taxon>Meloidogyne</taxon>
    </lineage>
</organism>
<reference evidence="2 3" key="1">
    <citation type="submission" date="2020-08" db="EMBL/GenBank/DDBJ databases">
        <authorList>
            <person name="Koutsovoulos G."/>
            <person name="Danchin GJ E."/>
        </authorList>
    </citation>
    <scope>NUCLEOTIDE SEQUENCE [LARGE SCALE GENOMIC DNA]</scope>
</reference>